<dbReference type="KEGG" id="ppru:FDP22_21750"/>
<protein>
    <submittedName>
        <fullName evidence="4">Helix-turn-helix transcriptional regulator</fullName>
    </submittedName>
</protein>
<dbReference type="GO" id="GO:0003677">
    <property type="term" value="F:DNA binding"/>
    <property type="evidence" value="ECO:0007669"/>
    <property type="project" value="UniProtKB-KW"/>
</dbReference>
<dbReference type="GO" id="GO:0005829">
    <property type="term" value="C:cytosol"/>
    <property type="evidence" value="ECO:0007669"/>
    <property type="project" value="TreeGrafter"/>
</dbReference>
<dbReference type="CDD" id="cd00093">
    <property type="entry name" value="HTH_XRE"/>
    <property type="match status" value="1"/>
</dbReference>
<evidence type="ECO:0000256" key="1">
    <source>
        <dbReference type="ARBA" id="ARBA00023125"/>
    </source>
</evidence>
<dbReference type="GO" id="GO:0003700">
    <property type="term" value="F:DNA-binding transcription factor activity"/>
    <property type="evidence" value="ECO:0007669"/>
    <property type="project" value="TreeGrafter"/>
</dbReference>
<gene>
    <name evidence="4" type="ORF">FDP22_21750</name>
</gene>
<dbReference type="PANTHER" id="PTHR46797:SF1">
    <property type="entry name" value="METHYLPHOSPHONATE SYNTHASE"/>
    <property type="match status" value="1"/>
</dbReference>
<sequence length="100" mass="10723">MAAGADNRFLEQLGQRMRAARAARGLNLHQLARLTGISASALSLIETAKRDPRVTTLSRIARALRLPMSALLEGPGPDDTPAPPPARDEDSGGYDLGEYR</sequence>
<name>A0A5B8G5B2_9RHOB</name>
<evidence type="ECO:0000259" key="3">
    <source>
        <dbReference type="PROSITE" id="PS50943"/>
    </source>
</evidence>
<accession>A0A5B8G5B2</accession>
<keyword evidence="5" id="KW-1185">Reference proteome</keyword>
<dbReference type="Proteomes" id="UP000305888">
    <property type="component" value="Plasmid pD4M1B"/>
</dbReference>
<dbReference type="AlphaFoldDB" id="A0A5B8G5B2"/>
<reference evidence="4 5" key="1">
    <citation type="submission" date="2019-06" db="EMBL/GenBank/DDBJ databases">
        <title>Genome sequence of Rhodobacteraceae bacterium D4M1.</title>
        <authorList>
            <person name="Cao J."/>
        </authorList>
    </citation>
    <scope>NUCLEOTIDE SEQUENCE [LARGE SCALE GENOMIC DNA]</scope>
    <source>
        <strain evidence="4 5">D4M1</strain>
        <plasmid evidence="5">pd4m1b</plasmid>
    </source>
</reference>
<dbReference type="SUPFAM" id="SSF47413">
    <property type="entry name" value="lambda repressor-like DNA-binding domains"/>
    <property type="match status" value="1"/>
</dbReference>
<dbReference type="InterPro" id="IPR010982">
    <property type="entry name" value="Lambda_DNA-bd_dom_sf"/>
</dbReference>
<evidence type="ECO:0000256" key="2">
    <source>
        <dbReference type="SAM" id="MobiDB-lite"/>
    </source>
</evidence>
<dbReference type="PANTHER" id="PTHR46797">
    <property type="entry name" value="HTH-TYPE TRANSCRIPTIONAL REGULATOR"/>
    <property type="match status" value="1"/>
</dbReference>
<dbReference type="RefSeq" id="WP_138576061.1">
    <property type="nucleotide sequence ID" value="NZ_CP040820.1"/>
</dbReference>
<keyword evidence="1" id="KW-0238">DNA-binding</keyword>
<dbReference type="EMBL" id="CP040820">
    <property type="protein sequence ID" value="QDL94492.1"/>
    <property type="molecule type" value="Genomic_DNA"/>
</dbReference>
<dbReference type="Pfam" id="PF01381">
    <property type="entry name" value="HTH_3"/>
    <property type="match status" value="1"/>
</dbReference>
<dbReference type="OrthoDB" id="9815697at2"/>
<dbReference type="Gene3D" id="1.10.260.40">
    <property type="entry name" value="lambda repressor-like DNA-binding domains"/>
    <property type="match status" value="1"/>
</dbReference>
<dbReference type="PROSITE" id="PS50943">
    <property type="entry name" value="HTH_CROC1"/>
    <property type="match status" value="1"/>
</dbReference>
<organism evidence="4 5">
    <name type="scientific">Paroceanicella profunda</name>
    <dbReference type="NCBI Taxonomy" id="2579971"/>
    <lineage>
        <taxon>Bacteria</taxon>
        <taxon>Pseudomonadati</taxon>
        <taxon>Pseudomonadota</taxon>
        <taxon>Alphaproteobacteria</taxon>
        <taxon>Rhodobacterales</taxon>
        <taxon>Paracoccaceae</taxon>
        <taxon>Paroceanicella</taxon>
    </lineage>
</organism>
<dbReference type="InterPro" id="IPR001387">
    <property type="entry name" value="Cro/C1-type_HTH"/>
</dbReference>
<dbReference type="SMART" id="SM00530">
    <property type="entry name" value="HTH_XRE"/>
    <property type="match status" value="1"/>
</dbReference>
<proteinExistence type="predicted"/>
<evidence type="ECO:0000313" key="5">
    <source>
        <dbReference type="Proteomes" id="UP000305888"/>
    </source>
</evidence>
<feature type="domain" description="HTH cro/C1-type" evidence="3">
    <location>
        <begin position="17"/>
        <end position="71"/>
    </location>
</feature>
<feature type="region of interest" description="Disordered" evidence="2">
    <location>
        <begin position="68"/>
        <end position="100"/>
    </location>
</feature>
<dbReference type="InterPro" id="IPR050807">
    <property type="entry name" value="TransReg_Diox_bact_type"/>
</dbReference>
<geneLocation type="plasmid" evidence="5">
    <name>pd4m1b</name>
</geneLocation>
<keyword evidence="4" id="KW-0614">Plasmid</keyword>
<evidence type="ECO:0000313" key="4">
    <source>
        <dbReference type="EMBL" id="QDL94492.1"/>
    </source>
</evidence>